<name>A0ABD0MST4_CIRMR</name>
<comment type="caution">
    <text evidence="2">The sequence shown here is derived from an EMBL/GenBank/DDBJ whole genome shotgun (WGS) entry which is preliminary data.</text>
</comment>
<evidence type="ECO:0000313" key="2">
    <source>
        <dbReference type="EMBL" id="KAL0152233.1"/>
    </source>
</evidence>
<accession>A0ABD0MST4</accession>
<evidence type="ECO:0000313" key="3">
    <source>
        <dbReference type="Proteomes" id="UP001529510"/>
    </source>
</evidence>
<dbReference type="EMBL" id="JAMKFB020000189">
    <property type="protein sequence ID" value="KAL0152233.1"/>
    <property type="molecule type" value="Genomic_DNA"/>
</dbReference>
<gene>
    <name evidence="2" type="ORF">M9458_051956</name>
</gene>
<reference evidence="2 3" key="1">
    <citation type="submission" date="2024-05" db="EMBL/GenBank/DDBJ databases">
        <title>Genome sequencing and assembly of Indian major carp, Cirrhinus mrigala (Hamilton, 1822).</title>
        <authorList>
            <person name="Mohindra V."/>
            <person name="Chowdhury L.M."/>
            <person name="Lal K."/>
            <person name="Jena J.K."/>
        </authorList>
    </citation>
    <scope>NUCLEOTIDE SEQUENCE [LARGE SCALE GENOMIC DNA]</scope>
    <source>
        <strain evidence="2">CM1030</strain>
        <tissue evidence="2">Blood</tissue>
    </source>
</reference>
<feature type="region of interest" description="Disordered" evidence="1">
    <location>
        <begin position="1"/>
        <end position="25"/>
    </location>
</feature>
<organism evidence="2 3">
    <name type="scientific">Cirrhinus mrigala</name>
    <name type="common">Mrigala</name>
    <dbReference type="NCBI Taxonomy" id="683832"/>
    <lineage>
        <taxon>Eukaryota</taxon>
        <taxon>Metazoa</taxon>
        <taxon>Chordata</taxon>
        <taxon>Craniata</taxon>
        <taxon>Vertebrata</taxon>
        <taxon>Euteleostomi</taxon>
        <taxon>Actinopterygii</taxon>
        <taxon>Neopterygii</taxon>
        <taxon>Teleostei</taxon>
        <taxon>Ostariophysi</taxon>
        <taxon>Cypriniformes</taxon>
        <taxon>Cyprinidae</taxon>
        <taxon>Labeoninae</taxon>
        <taxon>Labeonini</taxon>
        <taxon>Cirrhinus</taxon>
    </lineage>
</organism>
<protein>
    <submittedName>
        <fullName evidence="2">Uncharacterized protein</fullName>
    </submittedName>
</protein>
<dbReference type="AlphaFoldDB" id="A0ABD0MST4"/>
<dbReference type="Proteomes" id="UP001529510">
    <property type="component" value="Unassembled WGS sequence"/>
</dbReference>
<keyword evidence="3" id="KW-1185">Reference proteome</keyword>
<evidence type="ECO:0000256" key="1">
    <source>
        <dbReference type="SAM" id="MobiDB-lite"/>
    </source>
</evidence>
<sequence length="146" mass="16283">MDYDPGLTRGTRMANDTGMAGGIRTANDTGLEKRLQARNGNNQEEVTVIVNVENVIEVRAEDIIKAVTEQCGHGKILALKPRQGKEYELTMEKEETCDKLIDGLRIKGVDCEVKNLQNRDYVVSFMHLPVYLDDKEILEKIGGMGS</sequence>
<proteinExistence type="predicted"/>